<evidence type="ECO:0000256" key="2">
    <source>
        <dbReference type="SAM" id="SignalP"/>
    </source>
</evidence>
<keyword evidence="3" id="KW-1185">Reference proteome</keyword>
<feature type="signal peptide" evidence="2">
    <location>
        <begin position="1"/>
        <end position="20"/>
    </location>
</feature>
<dbReference type="Gene3D" id="2.70.220.10">
    <property type="entry name" value="Ganglioside GM2 activator"/>
    <property type="match status" value="1"/>
</dbReference>
<name>A0A6J1STB4_FRAOC</name>
<dbReference type="AlphaFoldDB" id="A0A6J1STB4"/>
<dbReference type="GeneID" id="113208786"/>
<evidence type="ECO:0000313" key="3">
    <source>
        <dbReference type="Proteomes" id="UP000504606"/>
    </source>
</evidence>
<protein>
    <submittedName>
        <fullName evidence="4">Uncharacterized protein LOC113208786</fullName>
    </submittedName>
</protein>
<accession>A0A6J1STB4</accession>
<evidence type="ECO:0000256" key="1">
    <source>
        <dbReference type="ARBA" id="ARBA00022729"/>
    </source>
</evidence>
<dbReference type="KEGG" id="foc:113208786"/>
<dbReference type="RefSeq" id="XP_026281746.1">
    <property type="nucleotide sequence ID" value="XM_026425961.2"/>
</dbReference>
<keyword evidence="1 2" id="KW-0732">Signal</keyword>
<proteinExistence type="predicted"/>
<sequence length="190" mass="21736">MPVRLMALAALMLIQEGIHGKGINPVVGLYLAYGERFYMCDNGSLPWKWHVRATHFNPYKPKELQRITGNVTAHTAPLDDNCWGKVVVDARSNNQWKENAYVFNFKRNGCRVLKENAPGFYAALFKNSELKGPCVIKQGVYEFNDVPVEWSFPNVPILPYGHYRFRVMVGRAENQYACWVADARTIPKPE</sequence>
<dbReference type="InterPro" id="IPR036846">
    <property type="entry name" value="GM2-AP_sf"/>
</dbReference>
<dbReference type="Proteomes" id="UP000504606">
    <property type="component" value="Unplaced"/>
</dbReference>
<gene>
    <name evidence="4" type="primary">LOC113208786</name>
</gene>
<feature type="chain" id="PRO_5027035898" evidence="2">
    <location>
        <begin position="21"/>
        <end position="190"/>
    </location>
</feature>
<organism evidence="3 4">
    <name type="scientific">Frankliniella occidentalis</name>
    <name type="common">Western flower thrips</name>
    <name type="synonym">Euthrips occidentalis</name>
    <dbReference type="NCBI Taxonomy" id="133901"/>
    <lineage>
        <taxon>Eukaryota</taxon>
        <taxon>Metazoa</taxon>
        <taxon>Ecdysozoa</taxon>
        <taxon>Arthropoda</taxon>
        <taxon>Hexapoda</taxon>
        <taxon>Insecta</taxon>
        <taxon>Pterygota</taxon>
        <taxon>Neoptera</taxon>
        <taxon>Paraneoptera</taxon>
        <taxon>Thysanoptera</taxon>
        <taxon>Terebrantia</taxon>
        <taxon>Thripoidea</taxon>
        <taxon>Thripidae</taxon>
        <taxon>Frankliniella</taxon>
    </lineage>
</organism>
<reference evidence="4" key="1">
    <citation type="submission" date="2025-08" db="UniProtKB">
        <authorList>
            <consortium name="RefSeq"/>
        </authorList>
    </citation>
    <scope>IDENTIFICATION</scope>
    <source>
        <tissue evidence="4">Whole organism</tissue>
    </source>
</reference>
<evidence type="ECO:0000313" key="4">
    <source>
        <dbReference type="RefSeq" id="XP_026281746.1"/>
    </source>
</evidence>